<evidence type="ECO:0000313" key="6">
    <source>
        <dbReference type="Proteomes" id="UP001321748"/>
    </source>
</evidence>
<dbReference type="PANTHER" id="PTHR43213:SF5">
    <property type="entry name" value="BIFUNCTIONAL DTTP_UTP PYROPHOSPHATASE_METHYLTRANSFERASE PROTEIN-RELATED"/>
    <property type="match status" value="1"/>
</dbReference>
<comment type="subcellular location">
    <subcellularLocation>
        <location evidence="3">Cytoplasm</location>
    </subcellularLocation>
</comment>
<keyword evidence="2 3" id="KW-0378">Hydrolase</keyword>
<feature type="domain" description="Nudix hydrolase" evidence="4">
    <location>
        <begin position="297"/>
        <end position="436"/>
    </location>
</feature>
<dbReference type="RefSeq" id="WP_317643087.1">
    <property type="nucleotide sequence ID" value="NZ_AP026800.1"/>
</dbReference>
<keyword evidence="6" id="KW-1185">Reference proteome</keyword>
<dbReference type="Gene3D" id="3.90.950.10">
    <property type="match status" value="1"/>
</dbReference>
<comment type="similarity">
    <text evidence="3">Belongs to the Maf family.</text>
</comment>
<dbReference type="CDD" id="cd00555">
    <property type="entry name" value="Maf"/>
    <property type="match status" value="1"/>
</dbReference>
<dbReference type="SUPFAM" id="SSF52972">
    <property type="entry name" value="ITPase-like"/>
    <property type="match status" value="1"/>
</dbReference>
<dbReference type="EC" id="3.6.1.9" evidence="3"/>
<dbReference type="Gene3D" id="3.90.79.10">
    <property type="entry name" value="Nucleoside Triphosphate Pyrophosphohydrolase"/>
    <property type="match status" value="1"/>
</dbReference>
<comment type="caution">
    <text evidence="3">Lacks conserved residue(s) required for the propagation of feature annotation.</text>
</comment>
<gene>
    <name evidence="5" type="primary">maf</name>
    <name evidence="5" type="ORF">KIMH_01730</name>
</gene>
<comment type="function">
    <text evidence="3">Nucleoside triphosphate pyrophosphatase. May have a dual role in cell division arrest and in preventing the incorporation of modified nucleotides into cellular nucleic acids.</text>
</comment>
<dbReference type="Proteomes" id="UP001321748">
    <property type="component" value="Chromosome"/>
</dbReference>
<evidence type="ECO:0000259" key="4">
    <source>
        <dbReference type="PROSITE" id="PS51462"/>
    </source>
</evidence>
<feature type="active site" description="Proton acceptor" evidence="3">
    <location>
        <position position="129"/>
    </location>
</feature>
<sequence>MTIPVILASQSPSRHRLLVQAGIRPTVRTSGVDEPRALADAARKAGVSQEALPVQDQVAILARAKAGAVREVLAQVLATEERASGQEIVSRPLEEGYGSVHSKRSLAEAIGAGSGMATASRGPLIVGCDSLFEFEGQALGKPHSPQLAQERLMAVRGKSGTLWTGHCLIDMATGQQVEAVSRAQVVFGDYTAEDMAAYVATGEPLEVAGSFTLEGMGSAFIDRVDGGDPSGVIGLSVPTLRGLVEQLGLKWADLWNAQTERERSQAVNPKQSQAPTENVHQPGDGWIDCACGHLHWGLNGAAGVLLARSDAQTGLVSEVLLQHRAEWSAEGGTWGVPGGAIANGESPVEGALRESYEEANIRPQDIDVVGSYVEDHGPWAYTTVFAREKSDHRVEPHMNDDESLELAWVPLDEVAGKKLLGAFGRDWPDFYDRLAALPPVR</sequence>
<comment type="cofactor">
    <cofactor evidence="1 3">
        <name>a divalent metal cation</name>
        <dbReference type="ChEBI" id="CHEBI:60240"/>
    </cofactor>
</comment>
<dbReference type="Pfam" id="PF00293">
    <property type="entry name" value="NUDIX"/>
    <property type="match status" value="1"/>
</dbReference>
<dbReference type="InterPro" id="IPR029001">
    <property type="entry name" value="ITPase-like_fam"/>
</dbReference>
<protein>
    <recommendedName>
        <fullName evidence="3">Nucleoside triphosphate pyrophosphatase</fullName>
        <ecNumber evidence="3">3.6.1.9</ecNumber>
    </recommendedName>
    <alternativeName>
        <fullName evidence="3">Nucleotide pyrophosphatase</fullName>
        <shortName evidence="3">Nucleotide PPase</shortName>
    </alternativeName>
</protein>
<keyword evidence="3" id="KW-0963">Cytoplasm</keyword>
<dbReference type="InterPro" id="IPR000086">
    <property type="entry name" value="NUDIX_hydrolase_dom"/>
</dbReference>
<dbReference type="HAMAP" id="MF_00528">
    <property type="entry name" value="Maf"/>
    <property type="match status" value="1"/>
</dbReference>
<dbReference type="PANTHER" id="PTHR43213">
    <property type="entry name" value="BIFUNCTIONAL DTTP/UTP PYROPHOSPHATASE/METHYLTRANSFERASE PROTEIN-RELATED"/>
    <property type="match status" value="1"/>
</dbReference>
<dbReference type="Pfam" id="PF02545">
    <property type="entry name" value="Maf"/>
    <property type="match status" value="1"/>
</dbReference>
<keyword evidence="3" id="KW-0546">Nucleotide metabolism</keyword>
<comment type="catalytic activity">
    <reaction evidence="3">
        <text>a ribonucleoside 5'-triphosphate + H2O = a ribonucleoside 5'-phosphate + diphosphate + H(+)</text>
        <dbReference type="Rhea" id="RHEA:23996"/>
        <dbReference type="ChEBI" id="CHEBI:15377"/>
        <dbReference type="ChEBI" id="CHEBI:15378"/>
        <dbReference type="ChEBI" id="CHEBI:33019"/>
        <dbReference type="ChEBI" id="CHEBI:58043"/>
        <dbReference type="ChEBI" id="CHEBI:61557"/>
        <dbReference type="EC" id="3.6.1.9"/>
    </reaction>
</comment>
<accession>A0ABN6SFM6</accession>
<name>A0ABN6SFM6_9BIFI</name>
<dbReference type="EMBL" id="AP026800">
    <property type="protein sequence ID" value="BDR54062.1"/>
    <property type="molecule type" value="Genomic_DNA"/>
</dbReference>
<evidence type="ECO:0000256" key="1">
    <source>
        <dbReference type="ARBA" id="ARBA00001968"/>
    </source>
</evidence>
<comment type="catalytic activity">
    <reaction evidence="3">
        <text>a 2'-deoxyribonucleoside 5'-triphosphate + H2O = a 2'-deoxyribonucleoside 5'-phosphate + diphosphate + H(+)</text>
        <dbReference type="Rhea" id="RHEA:44644"/>
        <dbReference type="ChEBI" id="CHEBI:15377"/>
        <dbReference type="ChEBI" id="CHEBI:15378"/>
        <dbReference type="ChEBI" id="CHEBI:33019"/>
        <dbReference type="ChEBI" id="CHEBI:61560"/>
        <dbReference type="ChEBI" id="CHEBI:65317"/>
        <dbReference type="EC" id="3.6.1.9"/>
    </reaction>
</comment>
<dbReference type="PROSITE" id="PS00893">
    <property type="entry name" value="NUDIX_BOX"/>
    <property type="match status" value="1"/>
</dbReference>
<dbReference type="NCBIfam" id="TIGR00172">
    <property type="entry name" value="maf"/>
    <property type="match status" value="1"/>
</dbReference>
<proteinExistence type="inferred from homology"/>
<evidence type="ECO:0000313" key="5">
    <source>
        <dbReference type="EMBL" id="BDR54062.1"/>
    </source>
</evidence>
<dbReference type="PROSITE" id="PS51462">
    <property type="entry name" value="NUDIX"/>
    <property type="match status" value="1"/>
</dbReference>
<evidence type="ECO:0000256" key="2">
    <source>
        <dbReference type="ARBA" id="ARBA00022801"/>
    </source>
</evidence>
<dbReference type="InterPro" id="IPR020084">
    <property type="entry name" value="NUDIX_hydrolase_CS"/>
</dbReference>
<organism evidence="5 6">
    <name type="scientific">Bombiscardovia apis</name>
    <dbReference type="NCBI Taxonomy" id="2932182"/>
    <lineage>
        <taxon>Bacteria</taxon>
        <taxon>Bacillati</taxon>
        <taxon>Actinomycetota</taxon>
        <taxon>Actinomycetes</taxon>
        <taxon>Bifidobacteriales</taxon>
        <taxon>Bifidobacteriaceae</taxon>
        <taxon>Bombiscardovia</taxon>
    </lineage>
</organism>
<dbReference type="InterPro" id="IPR015797">
    <property type="entry name" value="NUDIX_hydrolase-like_dom_sf"/>
</dbReference>
<dbReference type="CDD" id="cd18877">
    <property type="entry name" value="NUDIX_Hydrolase"/>
    <property type="match status" value="1"/>
</dbReference>
<reference evidence="5 6" key="1">
    <citation type="journal article" date="2023" name="Microbiol. Spectr.">
        <title>Symbiosis of Carpenter Bees with Uncharacterized Lactic Acid Bacteria Showing NAD Auxotrophy.</title>
        <authorList>
            <person name="Kawasaki S."/>
            <person name="Ozawa K."/>
            <person name="Mori T."/>
            <person name="Yamamoto A."/>
            <person name="Ito M."/>
            <person name="Ohkuma M."/>
            <person name="Sakamoto M."/>
            <person name="Matsutani M."/>
        </authorList>
    </citation>
    <scope>NUCLEOTIDE SEQUENCE [LARGE SCALE GENOMIC DNA]</scope>
    <source>
        <strain evidence="5 6">KimH</strain>
    </source>
</reference>
<dbReference type="SUPFAM" id="SSF55811">
    <property type="entry name" value="Nudix"/>
    <property type="match status" value="1"/>
</dbReference>
<evidence type="ECO:0000256" key="3">
    <source>
        <dbReference type="HAMAP-Rule" id="MF_00528"/>
    </source>
</evidence>
<dbReference type="InterPro" id="IPR003697">
    <property type="entry name" value="Maf-like"/>
</dbReference>